<evidence type="ECO:0000256" key="2">
    <source>
        <dbReference type="ARBA" id="ARBA00012023"/>
    </source>
</evidence>
<evidence type="ECO:0000256" key="5">
    <source>
        <dbReference type="ARBA" id="ARBA00022741"/>
    </source>
</evidence>
<comment type="caution">
    <text evidence="10">The sequence shown here is derived from an EMBL/GenBank/DDBJ whole genome shotgun (WGS) entry which is preliminary data.</text>
</comment>
<name>A0A409YEQ9_9AGAR</name>
<keyword evidence="5 8" id="KW-0547">Nucleotide-binding</keyword>
<evidence type="ECO:0000256" key="9">
    <source>
        <dbReference type="SAM" id="MobiDB-lite"/>
    </source>
</evidence>
<keyword evidence="4 8" id="KW-0808">Transferase</keyword>
<dbReference type="AlphaFoldDB" id="A0A409YEQ9"/>
<dbReference type="PANTHER" id="PTHR14456">
    <property type="entry name" value="INOSITOL POLYPHOSPHATE KINASE 1"/>
    <property type="match status" value="1"/>
</dbReference>
<reference evidence="10 11" key="1">
    <citation type="journal article" date="2018" name="Evol. Lett.">
        <title>Horizontal gene cluster transfer increased hallucinogenic mushroom diversity.</title>
        <authorList>
            <person name="Reynolds H.T."/>
            <person name="Vijayakumar V."/>
            <person name="Gluck-Thaler E."/>
            <person name="Korotkin H.B."/>
            <person name="Matheny P.B."/>
            <person name="Slot J.C."/>
        </authorList>
    </citation>
    <scope>NUCLEOTIDE SEQUENCE [LARGE SCALE GENOMIC DNA]</scope>
    <source>
        <strain evidence="10 11">SRW20</strain>
    </source>
</reference>
<organism evidence="10 11">
    <name type="scientific">Gymnopilus dilepis</name>
    <dbReference type="NCBI Taxonomy" id="231916"/>
    <lineage>
        <taxon>Eukaryota</taxon>
        <taxon>Fungi</taxon>
        <taxon>Dikarya</taxon>
        <taxon>Basidiomycota</taxon>
        <taxon>Agaricomycotina</taxon>
        <taxon>Agaricomycetes</taxon>
        <taxon>Agaricomycetidae</taxon>
        <taxon>Agaricales</taxon>
        <taxon>Agaricineae</taxon>
        <taxon>Hymenogastraceae</taxon>
        <taxon>Gymnopilus</taxon>
    </lineage>
</organism>
<dbReference type="OrthoDB" id="272370at2759"/>
<dbReference type="GO" id="GO:0005634">
    <property type="term" value="C:nucleus"/>
    <property type="evidence" value="ECO:0007669"/>
    <property type="project" value="TreeGrafter"/>
</dbReference>
<sequence length="430" mass="48208">MLDIRQTGPNDWDYVSEGGATIVFSYRGPARPEFSDTVLRLRKVPLHQHNSAKEKSSPGDADKDDPIIDFQTKCLQKVVPSQYLPDLQPVHLEEAWLKDLSGLQNHRRPQNRREVDGIDLERKKGVLATDLVKGTCLSVEIKPKWAFLPSPTHLSKETKSVKTQTCRFCMHSYLKVREGQEAATDYCPLDLFSGDRDRVANAVSGLWKAWVSSNGSINNLKIFACGKAVGPSSVRRMLQDQDPSRSDVESIRQAFVTALTRSLLASPVLNILSVLQRELDPLDIEGLAQLCQRAGGSPSSQLGARCLALPDPDISDWVDFLNTYTSRDKLQLDHANPSLEHLKYYMLAYLLSATFKDCSIFVRMDLLDLSRPNRSEESSSSITVVDLEPKPMQKLAMWKKLDREIAQTYALEVPVTQRKTCVDAQLPQLG</sequence>
<dbReference type="Gene3D" id="3.30.200.110">
    <property type="entry name" value="Inositol-pentakisphosphate 2-kinase, N-lobe"/>
    <property type="match status" value="1"/>
</dbReference>
<dbReference type="EMBL" id="NHYE01000937">
    <property type="protein sequence ID" value="PPR01490.1"/>
    <property type="molecule type" value="Genomic_DNA"/>
</dbReference>
<dbReference type="GO" id="GO:0005524">
    <property type="term" value="F:ATP binding"/>
    <property type="evidence" value="ECO:0007669"/>
    <property type="project" value="UniProtKB-KW"/>
</dbReference>
<accession>A0A409YEQ9</accession>
<evidence type="ECO:0000256" key="3">
    <source>
        <dbReference type="ARBA" id="ARBA00014846"/>
    </source>
</evidence>
<evidence type="ECO:0000313" key="10">
    <source>
        <dbReference type="EMBL" id="PPR01490.1"/>
    </source>
</evidence>
<evidence type="ECO:0000256" key="6">
    <source>
        <dbReference type="ARBA" id="ARBA00022777"/>
    </source>
</evidence>
<protein>
    <recommendedName>
        <fullName evidence="3 8">Inositol-pentakisphosphate 2-kinase</fullName>
        <ecNumber evidence="2 8">2.7.1.158</ecNumber>
    </recommendedName>
</protein>
<feature type="region of interest" description="Disordered" evidence="9">
    <location>
        <begin position="46"/>
        <end position="66"/>
    </location>
</feature>
<evidence type="ECO:0000256" key="7">
    <source>
        <dbReference type="ARBA" id="ARBA00022840"/>
    </source>
</evidence>
<dbReference type="Proteomes" id="UP000284706">
    <property type="component" value="Unassembled WGS sequence"/>
</dbReference>
<proteinExistence type="predicted"/>
<dbReference type="Pfam" id="PF06090">
    <property type="entry name" value="Ins_P5_2-kin"/>
    <property type="match status" value="1"/>
</dbReference>
<dbReference type="EC" id="2.7.1.158" evidence="2 8"/>
<dbReference type="InParanoid" id="A0A409YEQ9"/>
<comment type="catalytic activity">
    <reaction evidence="1 8">
        <text>1D-myo-inositol 1,3,4,5,6-pentakisphosphate + ATP = 1D-myo-inositol hexakisphosphate + ADP + H(+)</text>
        <dbReference type="Rhea" id="RHEA:20313"/>
        <dbReference type="ChEBI" id="CHEBI:15378"/>
        <dbReference type="ChEBI" id="CHEBI:30616"/>
        <dbReference type="ChEBI" id="CHEBI:57733"/>
        <dbReference type="ChEBI" id="CHEBI:58130"/>
        <dbReference type="ChEBI" id="CHEBI:456216"/>
        <dbReference type="EC" id="2.7.1.158"/>
    </reaction>
</comment>
<comment type="function">
    <text evidence="8">Phosphorylates Ins(1,3,4,5,6)P5 at position 2 to form Ins(1,2,3,4,5,6)P6 (InsP6 or phytate).</text>
</comment>
<dbReference type="InterPro" id="IPR043001">
    <property type="entry name" value="IP5_2-K_N_lobe"/>
</dbReference>
<keyword evidence="7 8" id="KW-0067">ATP-binding</keyword>
<comment type="domain">
    <text evidence="8">The EXKPK motif is conserved in inositol-pentakisphosphate 2-kinases of both family 1 and 2.</text>
</comment>
<keyword evidence="6 8" id="KW-0418">Kinase</keyword>
<dbReference type="GO" id="GO:0035299">
    <property type="term" value="F:inositol-1,3,4,5,6-pentakisphosphate 2-kinase activity"/>
    <property type="evidence" value="ECO:0007669"/>
    <property type="project" value="UniProtKB-EC"/>
</dbReference>
<gene>
    <name evidence="10" type="ORF">CVT26_015113</name>
</gene>
<dbReference type="InterPro" id="IPR009286">
    <property type="entry name" value="Ins_P5_2-kin"/>
</dbReference>
<dbReference type="STRING" id="231916.A0A409YEQ9"/>
<feature type="compositionally biased region" description="Basic and acidic residues" evidence="9">
    <location>
        <begin position="51"/>
        <end position="66"/>
    </location>
</feature>
<keyword evidence="11" id="KW-1185">Reference proteome</keyword>
<evidence type="ECO:0000313" key="11">
    <source>
        <dbReference type="Proteomes" id="UP000284706"/>
    </source>
</evidence>
<dbReference type="PANTHER" id="PTHR14456:SF2">
    <property type="entry name" value="INOSITOL-PENTAKISPHOSPHATE 2-KINASE"/>
    <property type="match status" value="1"/>
</dbReference>
<dbReference type="GO" id="GO:0032958">
    <property type="term" value="P:inositol phosphate biosynthetic process"/>
    <property type="evidence" value="ECO:0007669"/>
    <property type="project" value="TreeGrafter"/>
</dbReference>
<evidence type="ECO:0000256" key="1">
    <source>
        <dbReference type="ARBA" id="ARBA00001774"/>
    </source>
</evidence>
<evidence type="ECO:0000256" key="4">
    <source>
        <dbReference type="ARBA" id="ARBA00022679"/>
    </source>
</evidence>
<evidence type="ECO:0000256" key="8">
    <source>
        <dbReference type="RuleBase" id="RU364126"/>
    </source>
</evidence>